<proteinExistence type="predicted"/>
<feature type="region of interest" description="Disordered" evidence="1">
    <location>
        <begin position="1"/>
        <end position="40"/>
    </location>
</feature>
<keyword evidence="2" id="KW-1133">Transmembrane helix</keyword>
<feature type="transmembrane region" description="Helical" evidence="2">
    <location>
        <begin position="58"/>
        <end position="82"/>
    </location>
</feature>
<keyword evidence="2" id="KW-0472">Membrane</keyword>
<evidence type="ECO:0000313" key="4">
    <source>
        <dbReference type="Proteomes" id="UP000560081"/>
    </source>
</evidence>
<protein>
    <submittedName>
        <fullName evidence="3">Uncharacterized membrane protein YqaE (UPF0057 family)</fullName>
    </submittedName>
</protein>
<dbReference type="AlphaFoldDB" id="A0A4Y8X461"/>
<dbReference type="Proteomes" id="UP000560081">
    <property type="component" value="Unassembled WGS sequence"/>
</dbReference>
<accession>A0A4Y8X461</accession>
<dbReference type="RefSeq" id="WP_135027869.1">
    <property type="nucleotide sequence ID" value="NZ_BMLA01000001.1"/>
</dbReference>
<evidence type="ECO:0000256" key="2">
    <source>
        <dbReference type="SAM" id="Phobius"/>
    </source>
</evidence>
<evidence type="ECO:0000313" key="3">
    <source>
        <dbReference type="EMBL" id="MBB4882832.1"/>
    </source>
</evidence>
<comment type="caution">
    <text evidence="3">The sequence shown here is derived from an EMBL/GenBank/DDBJ whole genome shotgun (WGS) entry which is preliminary data.</text>
</comment>
<keyword evidence="2" id="KW-0812">Transmembrane</keyword>
<reference evidence="3 4" key="1">
    <citation type="submission" date="2020-08" db="EMBL/GenBank/DDBJ databases">
        <title>Sequencing the genomes of 1000 actinobacteria strains.</title>
        <authorList>
            <person name="Klenk H.-P."/>
        </authorList>
    </citation>
    <scope>NUCLEOTIDE SEQUENCE [LARGE SCALE GENOMIC DNA]</scope>
    <source>
        <strain evidence="3 4">DSM 19079</strain>
    </source>
</reference>
<feature type="compositionally biased region" description="Polar residues" evidence="1">
    <location>
        <begin position="1"/>
        <end position="36"/>
    </location>
</feature>
<feature type="transmembrane region" description="Helical" evidence="2">
    <location>
        <begin position="94"/>
        <end position="115"/>
    </location>
</feature>
<sequence length="128" mass="13400">MSESHTNSASQPKDSPSSVWANTPTATNAPIEQAQATGRKRSGCGYGLTAIITSACSIVIAIVLPHLAVILAAGAAILAGVGTRRSMTTTARKLALTVLILSIIVFVAAVIYMIYTVVQGFARWEQLQ</sequence>
<name>A0A4Y8X461_9MICC</name>
<gene>
    <name evidence="3" type="ORF">BJ976_001183</name>
</gene>
<dbReference type="EMBL" id="JACHMC010000001">
    <property type="protein sequence ID" value="MBB4882832.1"/>
    <property type="molecule type" value="Genomic_DNA"/>
</dbReference>
<keyword evidence="4" id="KW-1185">Reference proteome</keyword>
<organism evidence="3 4">
    <name type="scientific">Micrococcus flavus</name>
    <dbReference type="NCBI Taxonomy" id="384602"/>
    <lineage>
        <taxon>Bacteria</taxon>
        <taxon>Bacillati</taxon>
        <taxon>Actinomycetota</taxon>
        <taxon>Actinomycetes</taxon>
        <taxon>Micrococcales</taxon>
        <taxon>Micrococcaceae</taxon>
        <taxon>Micrococcus</taxon>
    </lineage>
</organism>
<evidence type="ECO:0000256" key="1">
    <source>
        <dbReference type="SAM" id="MobiDB-lite"/>
    </source>
</evidence>